<evidence type="ECO:0000313" key="18">
    <source>
        <dbReference type="Proteomes" id="UP000070299"/>
    </source>
</evidence>
<dbReference type="GO" id="GO:0004300">
    <property type="term" value="F:enoyl-CoA hydratase activity"/>
    <property type="evidence" value="ECO:0007669"/>
    <property type="project" value="UniProtKB-EC"/>
</dbReference>
<feature type="domain" description="3-hydroxyacyl-CoA dehydrogenase NAD binding" evidence="16">
    <location>
        <begin position="317"/>
        <end position="495"/>
    </location>
</feature>
<evidence type="ECO:0000256" key="12">
    <source>
        <dbReference type="ARBA" id="ARBA00023268"/>
    </source>
</evidence>
<dbReference type="GO" id="GO:0004165">
    <property type="term" value="F:delta(3)-delta(2)-enoyl-CoA isomerase activity"/>
    <property type="evidence" value="ECO:0007669"/>
    <property type="project" value="InterPro"/>
</dbReference>
<dbReference type="SUPFAM" id="SSF51735">
    <property type="entry name" value="NAD(P)-binding Rossmann-fold domains"/>
    <property type="match status" value="1"/>
</dbReference>
<dbReference type="InterPro" id="IPR036291">
    <property type="entry name" value="NAD(P)-bd_dom_sf"/>
</dbReference>
<dbReference type="InterPro" id="IPR001753">
    <property type="entry name" value="Enoyl-CoA_hydra/iso"/>
</dbReference>
<dbReference type="InterPro" id="IPR018376">
    <property type="entry name" value="Enoyl-CoA_hyd/isom_CS"/>
</dbReference>
<dbReference type="PROSITE" id="PS00067">
    <property type="entry name" value="3HCDH"/>
    <property type="match status" value="1"/>
</dbReference>
<dbReference type="FunFam" id="3.40.50.720:FF:000009">
    <property type="entry name" value="Fatty oxidation complex, alpha subunit"/>
    <property type="match status" value="1"/>
</dbReference>
<dbReference type="Gene3D" id="3.90.226.10">
    <property type="entry name" value="2-enoyl-CoA Hydratase, Chain A, domain 1"/>
    <property type="match status" value="1"/>
</dbReference>
<dbReference type="Pfam" id="PF00378">
    <property type="entry name" value="ECH_1"/>
    <property type="match status" value="1"/>
</dbReference>
<dbReference type="AlphaFoldDB" id="A0A136A3S8"/>
<dbReference type="EC" id="4.2.1.17" evidence="4"/>
<feature type="domain" description="3-hydroxyacyl-CoA dehydrogenase C-terminal" evidence="15">
    <location>
        <begin position="497"/>
        <end position="592"/>
    </location>
</feature>
<evidence type="ECO:0000256" key="6">
    <source>
        <dbReference type="ARBA" id="ARBA00022963"/>
    </source>
</evidence>
<dbReference type="EMBL" id="LSNE01000003">
    <property type="protein sequence ID" value="KXI29882.1"/>
    <property type="molecule type" value="Genomic_DNA"/>
</dbReference>
<dbReference type="InterPro" id="IPR029045">
    <property type="entry name" value="ClpP/crotonase-like_dom_sf"/>
</dbReference>
<dbReference type="CDD" id="cd06558">
    <property type="entry name" value="crotonase-like"/>
    <property type="match status" value="1"/>
</dbReference>
<dbReference type="GO" id="GO:0016509">
    <property type="term" value="F:long-chain (3S)-3-hydroxyacyl-CoA dehydrogenase (NAD+) activity"/>
    <property type="evidence" value="ECO:0007669"/>
    <property type="project" value="TreeGrafter"/>
</dbReference>
<evidence type="ECO:0000256" key="9">
    <source>
        <dbReference type="ARBA" id="ARBA00023098"/>
    </source>
</evidence>
<evidence type="ECO:0000256" key="4">
    <source>
        <dbReference type="ARBA" id="ARBA00012076"/>
    </source>
</evidence>
<keyword evidence="6" id="KW-0442">Lipid degradation</keyword>
<evidence type="ECO:0000259" key="15">
    <source>
        <dbReference type="Pfam" id="PF00725"/>
    </source>
</evidence>
<evidence type="ECO:0000259" key="16">
    <source>
        <dbReference type="Pfam" id="PF02737"/>
    </source>
</evidence>
<feature type="domain" description="3-hydroxyacyl-CoA dehydrogenase C-terminal" evidence="15">
    <location>
        <begin position="628"/>
        <end position="708"/>
    </location>
</feature>
<dbReference type="OrthoDB" id="5389341at2"/>
<dbReference type="PROSITE" id="PS00166">
    <property type="entry name" value="ENOYL_COA_HYDRATASE"/>
    <property type="match status" value="1"/>
</dbReference>
<dbReference type="Gene3D" id="3.40.50.720">
    <property type="entry name" value="NAD(P)-binding Rossmann-like Domain"/>
    <property type="match status" value="1"/>
</dbReference>
<dbReference type="InterPro" id="IPR006108">
    <property type="entry name" value="3HC_DH_C"/>
</dbReference>
<dbReference type="GO" id="GO:0006635">
    <property type="term" value="P:fatty acid beta-oxidation"/>
    <property type="evidence" value="ECO:0007669"/>
    <property type="project" value="UniProtKB-UniPathway"/>
</dbReference>
<proteinExistence type="inferred from homology"/>
<dbReference type="Pfam" id="PF00725">
    <property type="entry name" value="3HCDH"/>
    <property type="match status" value="2"/>
</dbReference>
<evidence type="ECO:0000256" key="11">
    <source>
        <dbReference type="ARBA" id="ARBA00023239"/>
    </source>
</evidence>
<keyword evidence="18" id="KW-1185">Reference proteome</keyword>
<dbReference type="PANTHER" id="PTHR43612:SF3">
    <property type="entry name" value="TRIFUNCTIONAL ENZYME SUBUNIT ALPHA, MITOCHONDRIAL"/>
    <property type="match status" value="1"/>
</dbReference>
<dbReference type="RefSeq" id="WP_068373219.1">
    <property type="nucleotide sequence ID" value="NZ_LSNE01000003.1"/>
</dbReference>
<sequence length="719" mass="77109">MIYAGSSLKVNLLQDGIAEVVFDAQGSVNKFDKQTVAELYAATEALKNNTEVKGVLVRSAKSTFIVGADITEFTELFDMPEAEVLTWVAHTSQAFNHFEDLPFPTIAAINGFALGGGCEMTLVCDLRVADTSASIGLPEVKLGLMPGFGGTVRLPRLIGADNALEWMTTGRDRKADKALNEGAVDAVVAPDKLIDAAISMLKDAIAGKFNWQARRAQKQAPLKLNKNESMMSFSTAKAMVFAQAGKHYPAPHMMVETVANAARLGRDEALALENQGFTKLAKTAAAKAQVGIFLADQLVKSKGKKQAKAATKELKQTAVLGAGIMGGGIAYQSAVKGTPVIMKDINQPALDLGLKEAAKILGKGMELGKVDAKTMASTLNNIVPTLEYSAIKDCDLVIEAVVENPKVKAMVLKETEQHVAADAIICSNTSTISINQLAKSLDKPERFCGMHFFNPVHKMPLVEIIRGENTSEATISAVVAATLKMGKTPIVVNDCPGFLVNRVLFPYFAGFSQLLIDGADFVAVDKVMEKIFGWPMGPAYLLDVVGMDTADHASGVMADGIPERMQKIANDPVTLLYKAQRLGQKNGKGFYNFSIDKRGKPAKAAADEAYALFAEHCAAKRDFDADEIIARVMIPMANEAIRCLEEGIVASAAEADMALLYGLGFPPFRGGVFRYIETMGLTNFVTLADKYADLGPIYQISDGVRQMAASGKSYFSQSA</sequence>
<reference evidence="18" key="1">
    <citation type="submission" date="2016-02" db="EMBL/GenBank/DDBJ databases">
        <authorList>
            <person name="Schultz-Johansen M."/>
            <person name="Glaring M.A."/>
            <person name="Bech P.K."/>
            <person name="Stougaard P."/>
        </authorList>
    </citation>
    <scope>NUCLEOTIDE SEQUENCE [LARGE SCALE GENOMIC DNA]</scope>
    <source>
        <strain evidence="18">S66</strain>
    </source>
</reference>
<keyword evidence="10" id="KW-0413">Isomerase</keyword>
<dbReference type="SUPFAM" id="SSF48179">
    <property type="entry name" value="6-phosphogluconate dehydrogenase C-terminal domain-like"/>
    <property type="match status" value="2"/>
</dbReference>
<dbReference type="NCBIfam" id="TIGR02437">
    <property type="entry name" value="FadB"/>
    <property type="match status" value="1"/>
</dbReference>
<dbReference type="InterPro" id="IPR006176">
    <property type="entry name" value="3-OHacyl-CoA_DH_NAD-bd"/>
</dbReference>
<dbReference type="GO" id="GO:0008692">
    <property type="term" value="F:3-hydroxybutyryl-CoA epimerase activity"/>
    <property type="evidence" value="ECO:0007669"/>
    <property type="project" value="InterPro"/>
</dbReference>
<dbReference type="UniPathway" id="UPA00659"/>
<evidence type="ECO:0000313" key="17">
    <source>
        <dbReference type="EMBL" id="KXI29882.1"/>
    </source>
</evidence>
<evidence type="ECO:0000256" key="8">
    <source>
        <dbReference type="ARBA" id="ARBA00023027"/>
    </source>
</evidence>
<dbReference type="SUPFAM" id="SSF52096">
    <property type="entry name" value="ClpP/crotonase"/>
    <property type="match status" value="1"/>
</dbReference>
<evidence type="ECO:0000256" key="3">
    <source>
        <dbReference type="ARBA" id="ARBA00008750"/>
    </source>
</evidence>
<protein>
    <recommendedName>
        <fullName evidence="4">enoyl-CoA hydratase</fullName>
        <ecNumber evidence="4">4.2.1.17</ecNumber>
    </recommendedName>
</protein>
<comment type="similarity">
    <text evidence="14">Belongs to the enoyl-CoA hydratase/isomerase family.</text>
</comment>
<comment type="caution">
    <text evidence="17">The sequence shown here is derived from an EMBL/GenBank/DDBJ whole genome shotgun (WGS) entry which is preliminary data.</text>
</comment>
<evidence type="ECO:0000256" key="2">
    <source>
        <dbReference type="ARBA" id="ARBA00007005"/>
    </source>
</evidence>
<keyword evidence="5" id="KW-0276">Fatty acid metabolism</keyword>
<keyword evidence="8" id="KW-0520">NAD</keyword>
<dbReference type="PANTHER" id="PTHR43612">
    <property type="entry name" value="TRIFUNCTIONAL ENZYME SUBUNIT ALPHA"/>
    <property type="match status" value="1"/>
</dbReference>
<name>A0A136A3S8_9ALTE</name>
<dbReference type="NCBIfam" id="NF008727">
    <property type="entry name" value="PRK11730.1"/>
    <property type="match status" value="1"/>
</dbReference>
<evidence type="ECO:0000256" key="14">
    <source>
        <dbReference type="RuleBase" id="RU003707"/>
    </source>
</evidence>
<dbReference type="GO" id="GO:0070403">
    <property type="term" value="F:NAD+ binding"/>
    <property type="evidence" value="ECO:0007669"/>
    <property type="project" value="InterPro"/>
</dbReference>
<dbReference type="InterPro" id="IPR012799">
    <property type="entry name" value="FadB"/>
</dbReference>
<organism evidence="17 18">
    <name type="scientific">Paraglaciecola hydrolytica</name>
    <dbReference type="NCBI Taxonomy" id="1799789"/>
    <lineage>
        <taxon>Bacteria</taxon>
        <taxon>Pseudomonadati</taxon>
        <taxon>Pseudomonadota</taxon>
        <taxon>Gammaproteobacteria</taxon>
        <taxon>Alteromonadales</taxon>
        <taxon>Alteromonadaceae</taxon>
        <taxon>Paraglaciecola</taxon>
    </lineage>
</organism>
<dbReference type="Proteomes" id="UP000070299">
    <property type="component" value="Unassembled WGS sequence"/>
</dbReference>
<comment type="catalytic activity">
    <reaction evidence="13">
        <text>a (3S)-3-hydroxyacyl-CoA + NAD(+) = a 3-oxoacyl-CoA + NADH + H(+)</text>
        <dbReference type="Rhea" id="RHEA:22432"/>
        <dbReference type="ChEBI" id="CHEBI:15378"/>
        <dbReference type="ChEBI" id="CHEBI:57318"/>
        <dbReference type="ChEBI" id="CHEBI:57540"/>
        <dbReference type="ChEBI" id="CHEBI:57945"/>
        <dbReference type="ChEBI" id="CHEBI:90726"/>
        <dbReference type="EC" id="1.1.1.35"/>
    </reaction>
</comment>
<gene>
    <name evidence="17" type="primary">fadB</name>
    <name evidence="17" type="ORF">AX660_07605</name>
</gene>
<dbReference type="InterPro" id="IPR050136">
    <property type="entry name" value="FA_oxidation_alpha_subunit"/>
</dbReference>
<accession>A0A136A3S8</accession>
<keyword evidence="11" id="KW-0456">Lyase</keyword>
<keyword evidence="7" id="KW-0560">Oxidoreductase</keyword>
<dbReference type="GO" id="GO:0036125">
    <property type="term" value="C:fatty acid beta-oxidation multienzyme complex"/>
    <property type="evidence" value="ECO:0007669"/>
    <property type="project" value="InterPro"/>
</dbReference>
<comment type="similarity">
    <text evidence="2">In the central section; belongs to the 3-hydroxyacyl-CoA dehydrogenase family.</text>
</comment>
<dbReference type="InterPro" id="IPR006180">
    <property type="entry name" value="3-OHacyl-CoA_DH_CS"/>
</dbReference>
<keyword evidence="12" id="KW-0511">Multifunctional enzyme</keyword>
<dbReference type="STRING" id="1799789.AX660_07605"/>
<evidence type="ECO:0000256" key="10">
    <source>
        <dbReference type="ARBA" id="ARBA00023235"/>
    </source>
</evidence>
<keyword evidence="9" id="KW-0443">Lipid metabolism</keyword>
<comment type="similarity">
    <text evidence="3">In the N-terminal section; belongs to the enoyl-CoA hydratase/isomerase family.</text>
</comment>
<dbReference type="InterPro" id="IPR008927">
    <property type="entry name" value="6-PGluconate_DH-like_C_sf"/>
</dbReference>
<evidence type="ECO:0000256" key="5">
    <source>
        <dbReference type="ARBA" id="ARBA00022832"/>
    </source>
</evidence>
<evidence type="ECO:0000256" key="1">
    <source>
        <dbReference type="ARBA" id="ARBA00005005"/>
    </source>
</evidence>
<dbReference type="Pfam" id="PF02737">
    <property type="entry name" value="3HCDH_N"/>
    <property type="match status" value="1"/>
</dbReference>
<evidence type="ECO:0000256" key="13">
    <source>
        <dbReference type="ARBA" id="ARBA00049556"/>
    </source>
</evidence>
<dbReference type="Gene3D" id="1.10.1040.50">
    <property type="match status" value="1"/>
</dbReference>
<evidence type="ECO:0000256" key="7">
    <source>
        <dbReference type="ARBA" id="ARBA00023002"/>
    </source>
</evidence>
<comment type="pathway">
    <text evidence="1">Lipid metabolism; fatty acid beta-oxidation.</text>
</comment>